<dbReference type="EMBL" id="QGNW01000182">
    <property type="protein sequence ID" value="RVW87635.1"/>
    <property type="molecule type" value="Genomic_DNA"/>
</dbReference>
<dbReference type="AlphaFoldDB" id="A0A438HT71"/>
<sequence>MGSQQSRQPIAQDEMPHDSLSPPPPIPDQTVPQASPYLLHGQSEVVSPTAVHTTVHEDTLAPWIVSSSVLGS</sequence>
<comment type="caution">
    <text evidence="2">The sequence shown here is derived from an EMBL/GenBank/DDBJ whole genome shotgun (WGS) entry which is preliminary data.</text>
</comment>
<accession>A0A438HT71</accession>
<feature type="region of interest" description="Disordered" evidence="1">
    <location>
        <begin position="1"/>
        <end position="37"/>
    </location>
</feature>
<dbReference type="Proteomes" id="UP000288805">
    <property type="component" value="Unassembled WGS sequence"/>
</dbReference>
<organism evidence="2 3">
    <name type="scientific">Vitis vinifera</name>
    <name type="common">Grape</name>
    <dbReference type="NCBI Taxonomy" id="29760"/>
    <lineage>
        <taxon>Eukaryota</taxon>
        <taxon>Viridiplantae</taxon>
        <taxon>Streptophyta</taxon>
        <taxon>Embryophyta</taxon>
        <taxon>Tracheophyta</taxon>
        <taxon>Spermatophyta</taxon>
        <taxon>Magnoliopsida</taxon>
        <taxon>eudicotyledons</taxon>
        <taxon>Gunneridae</taxon>
        <taxon>Pentapetalae</taxon>
        <taxon>rosids</taxon>
        <taxon>Vitales</taxon>
        <taxon>Vitaceae</taxon>
        <taxon>Viteae</taxon>
        <taxon>Vitis</taxon>
    </lineage>
</organism>
<evidence type="ECO:0000313" key="2">
    <source>
        <dbReference type="EMBL" id="RVW87635.1"/>
    </source>
</evidence>
<proteinExistence type="predicted"/>
<name>A0A438HT71_VITVI</name>
<gene>
    <name evidence="2" type="ORF">CK203_041132</name>
</gene>
<reference evidence="2 3" key="1">
    <citation type="journal article" date="2018" name="PLoS Genet.">
        <title>Population sequencing reveals clonal diversity and ancestral inbreeding in the grapevine cultivar Chardonnay.</title>
        <authorList>
            <person name="Roach M.J."/>
            <person name="Johnson D.L."/>
            <person name="Bohlmann J."/>
            <person name="van Vuuren H.J."/>
            <person name="Jones S.J."/>
            <person name="Pretorius I.S."/>
            <person name="Schmidt S.A."/>
            <person name="Borneman A.R."/>
        </authorList>
    </citation>
    <scope>NUCLEOTIDE SEQUENCE [LARGE SCALE GENOMIC DNA]</scope>
    <source>
        <strain evidence="3">cv. Chardonnay</strain>
        <tissue evidence="2">Leaf</tissue>
    </source>
</reference>
<evidence type="ECO:0000256" key="1">
    <source>
        <dbReference type="SAM" id="MobiDB-lite"/>
    </source>
</evidence>
<evidence type="ECO:0000313" key="3">
    <source>
        <dbReference type="Proteomes" id="UP000288805"/>
    </source>
</evidence>
<protein>
    <submittedName>
        <fullName evidence="2">Uncharacterized protein</fullName>
    </submittedName>
</protein>